<protein>
    <submittedName>
        <fullName evidence="4">Response regulator</fullName>
    </submittedName>
</protein>
<feature type="modified residue" description="4-aspartylphosphate" evidence="2">
    <location>
        <position position="61"/>
    </location>
</feature>
<dbReference type="RefSeq" id="WP_191618792.1">
    <property type="nucleotide sequence ID" value="NZ_JACYFG010000051.1"/>
</dbReference>
<dbReference type="PROSITE" id="PS50110">
    <property type="entry name" value="RESPONSE_REGULATORY"/>
    <property type="match status" value="1"/>
</dbReference>
<evidence type="ECO:0000256" key="2">
    <source>
        <dbReference type="PROSITE-ProRule" id="PRU00169"/>
    </source>
</evidence>
<comment type="caution">
    <text evidence="4">The sequence shown here is derived from an EMBL/GenBank/DDBJ whole genome shotgun (WGS) entry which is preliminary data.</text>
</comment>
<accession>A0A927IJC0</accession>
<dbReference type="AlphaFoldDB" id="A0A927IJC0"/>
<dbReference type="InterPro" id="IPR050595">
    <property type="entry name" value="Bact_response_regulator"/>
</dbReference>
<dbReference type="GO" id="GO:0000160">
    <property type="term" value="P:phosphorelay signal transduction system"/>
    <property type="evidence" value="ECO:0007669"/>
    <property type="project" value="InterPro"/>
</dbReference>
<feature type="domain" description="Response regulatory" evidence="3">
    <location>
        <begin position="5"/>
        <end position="129"/>
    </location>
</feature>
<dbReference type="SMART" id="SM00448">
    <property type="entry name" value="REC"/>
    <property type="match status" value="1"/>
</dbReference>
<evidence type="ECO:0000256" key="1">
    <source>
        <dbReference type="ARBA" id="ARBA00022553"/>
    </source>
</evidence>
<name>A0A927IJC0_9BACT</name>
<dbReference type="Proteomes" id="UP000622317">
    <property type="component" value="Unassembled WGS sequence"/>
</dbReference>
<reference evidence="4" key="1">
    <citation type="submission" date="2020-09" db="EMBL/GenBank/DDBJ databases">
        <title>Pelagicoccus enzymogenes sp. nov. with an EPS production, isolated from marine sediment.</title>
        <authorList>
            <person name="Feng X."/>
        </authorList>
    </citation>
    <scope>NUCLEOTIDE SEQUENCE</scope>
    <source>
        <strain evidence="4">NFK12</strain>
    </source>
</reference>
<dbReference type="PANTHER" id="PTHR44591:SF3">
    <property type="entry name" value="RESPONSE REGULATORY DOMAIN-CONTAINING PROTEIN"/>
    <property type="match status" value="1"/>
</dbReference>
<dbReference type="Gene3D" id="3.40.50.2300">
    <property type="match status" value="1"/>
</dbReference>
<dbReference type="InterPro" id="IPR011006">
    <property type="entry name" value="CheY-like_superfamily"/>
</dbReference>
<evidence type="ECO:0000259" key="3">
    <source>
        <dbReference type="PROSITE" id="PS50110"/>
    </source>
</evidence>
<keyword evidence="1 2" id="KW-0597">Phosphoprotein</keyword>
<proteinExistence type="predicted"/>
<keyword evidence="5" id="KW-1185">Reference proteome</keyword>
<sequence length="165" mass="18368">MNQIYILCIDDEADVLEAVERDLATLENVFPLETASSADEARGLLERIKQQGDEVGIAFCDHVMPKETGGEFLSWMEATPYWKKTRKALLTGQAGLEATVSAINNAGLDFYVSKPWTREGLVQAAKRLLTDYVIERDLNPLPYMATLDAERLSAHAYKKGLLSDT</sequence>
<dbReference type="PANTHER" id="PTHR44591">
    <property type="entry name" value="STRESS RESPONSE REGULATOR PROTEIN 1"/>
    <property type="match status" value="1"/>
</dbReference>
<dbReference type="SUPFAM" id="SSF52172">
    <property type="entry name" value="CheY-like"/>
    <property type="match status" value="1"/>
</dbReference>
<dbReference type="Pfam" id="PF00072">
    <property type="entry name" value="Response_reg"/>
    <property type="match status" value="1"/>
</dbReference>
<gene>
    <name evidence="4" type="ORF">IEN85_19570</name>
</gene>
<evidence type="ECO:0000313" key="5">
    <source>
        <dbReference type="Proteomes" id="UP000622317"/>
    </source>
</evidence>
<evidence type="ECO:0000313" key="4">
    <source>
        <dbReference type="EMBL" id="MBD5781709.1"/>
    </source>
</evidence>
<organism evidence="4 5">
    <name type="scientific">Pelagicoccus enzymogenes</name>
    <dbReference type="NCBI Taxonomy" id="2773457"/>
    <lineage>
        <taxon>Bacteria</taxon>
        <taxon>Pseudomonadati</taxon>
        <taxon>Verrucomicrobiota</taxon>
        <taxon>Opitutia</taxon>
        <taxon>Puniceicoccales</taxon>
        <taxon>Pelagicoccaceae</taxon>
        <taxon>Pelagicoccus</taxon>
    </lineage>
</organism>
<dbReference type="EMBL" id="JACYFG010000051">
    <property type="protein sequence ID" value="MBD5781709.1"/>
    <property type="molecule type" value="Genomic_DNA"/>
</dbReference>
<dbReference type="InterPro" id="IPR001789">
    <property type="entry name" value="Sig_transdc_resp-reg_receiver"/>
</dbReference>